<dbReference type="SUPFAM" id="SSF47413">
    <property type="entry name" value="lambda repressor-like DNA-binding domains"/>
    <property type="match status" value="2"/>
</dbReference>
<name>A0A0D7WXW1_9BACL</name>
<protein>
    <submittedName>
        <fullName evidence="2">DNA-binding protein</fullName>
    </submittedName>
</protein>
<evidence type="ECO:0000313" key="3">
    <source>
        <dbReference type="Proteomes" id="UP000032534"/>
    </source>
</evidence>
<dbReference type="SMART" id="SM00530">
    <property type="entry name" value="HTH_XRE"/>
    <property type="match status" value="2"/>
</dbReference>
<dbReference type="Gene3D" id="1.10.260.40">
    <property type="entry name" value="lambda repressor-like DNA-binding domains"/>
    <property type="match status" value="2"/>
</dbReference>
<gene>
    <name evidence="2" type="ORF">QD47_20745</name>
</gene>
<keyword evidence="3" id="KW-1185">Reference proteome</keyword>
<dbReference type="CDD" id="cd00093">
    <property type="entry name" value="HTH_XRE"/>
    <property type="match status" value="2"/>
</dbReference>
<reference evidence="2 3" key="1">
    <citation type="submission" date="2014-11" db="EMBL/GenBank/DDBJ databases">
        <title>Draft Genome Sequences of Paenibacillus polymyxa NRRL B-30509 and Paenibacillus terrae NRRL B-30644, Strains from a Poultry Environment that Produce Tridecaptin A and Paenicidins.</title>
        <authorList>
            <person name="van Belkum M.J."/>
            <person name="Lohans C.T."/>
            <person name="Vederas J.C."/>
        </authorList>
    </citation>
    <scope>NUCLEOTIDE SEQUENCE [LARGE SCALE GENOMIC DNA]</scope>
    <source>
        <strain evidence="2 3">NRRL B-30644</strain>
    </source>
</reference>
<evidence type="ECO:0000259" key="1">
    <source>
        <dbReference type="PROSITE" id="PS50943"/>
    </source>
</evidence>
<dbReference type="InterPro" id="IPR010982">
    <property type="entry name" value="Lambda_DNA-bd_dom_sf"/>
</dbReference>
<proteinExistence type="predicted"/>
<dbReference type="AlphaFoldDB" id="A0A0D7WXW1"/>
<comment type="caution">
    <text evidence="2">The sequence shown here is derived from an EMBL/GenBank/DDBJ whole genome shotgun (WGS) entry which is preliminary data.</text>
</comment>
<organism evidence="2 3">
    <name type="scientific">Paenibacillus terrae</name>
    <dbReference type="NCBI Taxonomy" id="159743"/>
    <lineage>
        <taxon>Bacteria</taxon>
        <taxon>Bacillati</taxon>
        <taxon>Bacillota</taxon>
        <taxon>Bacilli</taxon>
        <taxon>Bacillales</taxon>
        <taxon>Paenibacillaceae</taxon>
        <taxon>Paenibacillus</taxon>
    </lineage>
</organism>
<dbReference type="PROSITE" id="PS50943">
    <property type="entry name" value="HTH_CROC1"/>
    <property type="match status" value="2"/>
</dbReference>
<keyword evidence="2" id="KW-0238">DNA-binding</keyword>
<dbReference type="Proteomes" id="UP000032534">
    <property type="component" value="Unassembled WGS sequence"/>
</dbReference>
<dbReference type="EMBL" id="JTHP01000049">
    <property type="protein sequence ID" value="KJD43794.1"/>
    <property type="molecule type" value="Genomic_DNA"/>
</dbReference>
<dbReference type="GO" id="GO:0003677">
    <property type="term" value="F:DNA binding"/>
    <property type="evidence" value="ECO:0007669"/>
    <property type="project" value="UniProtKB-KW"/>
</dbReference>
<dbReference type="PATRIC" id="fig|159743.3.peg.4612"/>
<feature type="domain" description="HTH cro/C1-type" evidence="1">
    <location>
        <begin position="135"/>
        <end position="180"/>
    </location>
</feature>
<sequence>MSYFEKYQKVNPAKYLSKGVKKSRFRKAKKQIRNRVLYAILLSKDIKLSELANKVGVSPRAVIAWVMDGIVPNEHNMGKVCAVLNYPHHILFNEEIVNRSPIICVQNQSKYYKRVVALSAAKNKILHGLMIVYDISLNDLAKELNLTHSTIRKYIHNKFLPDIQIQKNISDFFKIPANVMFYDATN</sequence>
<accession>A0A0D7WXW1</accession>
<dbReference type="InterPro" id="IPR001387">
    <property type="entry name" value="Cro/C1-type_HTH"/>
</dbReference>
<feature type="domain" description="HTH cro/C1-type" evidence="1">
    <location>
        <begin position="37"/>
        <end position="91"/>
    </location>
</feature>
<evidence type="ECO:0000313" key="2">
    <source>
        <dbReference type="EMBL" id="KJD43794.1"/>
    </source>
</evidence>